<gene>
    <name evidence="10" type="ORF">MBHS_02069</name>
</gene>
<dbReference type="EC" id="2.4.1.255" evidence="3"/>
<dbReference type="PROSITE" id="PS50005">
    <property type="entry name" value="TPR"/>
    <property type="match status" value="2"/>
</dbReference>
<proteinExistence type="inferred from homology"/>
<dbReference type="InterPro" id="IPR011990">
    <property type="entry name" value="TPR-like_helical_dom_sf"/>
</dbReference>
<keyword evidence="7 8" id="KW-0802">TPR repeat</keyword>
<name>A0A1H6FB09_9GAMM</name>
<evidence type="ECO:0000313" key="11">
    <source>
        <dbReference type="Proteomes" id="UP000236724"/>
    </source>
</evidence>
<dbReference type="InterPro" id="IPR019734">
    <property type="entry name" value="TPR_rpt"/>
</dbReference>
<keyword evidence="11" id="KW-1185">Reference proteome</keyword>
<dbReference type="Gene3D" id="1.25.40.10">
    <property type="entry name" value="Tetratricopeptide repeat domain"/>
    <property type="match status" value="2"/>
</dbReference>
<evidence type="ECO:0000256" key="4">
    <source>
        <dbReference type="ARBA" id="ARBA00022676"/>
    </source>
</evidence>
<feature type="repeat" description="TPR" evidence="8">
    <location>
        <begin position="191"/>
        <end position="224"/>
    </location>
</feature>
<protein>
    <recommendedName>
        <fullName evidence="3">protein O-GlcNAc transferase</fullName>
        <ecNumber evidence="3">2.4.1.255</ecNumber>
    </recommendedName>
</protein>
<evidence type="ECO:0000259" key="9">
    <source>
        <dbReference type="Pfam" id="PF13844"/>
    </source>
</evidence>
<comment type="similarity">
    <text evidence="2">Belongs to the glycosyltransferase 41 family. O-GlcNAc transferase subfamily.</text>
</comment>
<dbReference type="Gene3D" id="3.40.50.11380">
    <property type="match status" value="1"/>
</dbReference>
<accession>A0A1H6FB09</accession>
<dbReference type="Pfam" id="PF13844">
    <property type="entry name" value="Glyco_transf_41"/>
    <property type="match status" value="1"/>
</dbReference>
<evidence type="ECO:0000256" key="7">
    <source>
        <dbReference type="ARBA" id="ARBA00022803"/>
    </source>
</evidence>
<dbReference type="InterPro" id="IPR029489">
    <property type="entry name" value="OGT/SEC/SPY_C"/>
</dbReference>
<dbReference type="SUPFAM" id="SSF81901">
    <property type="entry name" value="HCP-like"/>
    <property type="match status" value="1"/>
</dbReference>
<dbReference type="InterPro" id="IPR051939">
    <property type="entry name" value="Glycosyltr_41/O-GlcNAc_trsf"/>
</dbReference>
<evidence type="ECO:0000256" key="6">
    <source>
        <dbReference type="ARBA" id="ARBA00022737"/>
    </source>
</evidence>
<dbReference type="AlphaFoldDB" id="A0A1H6FB09"/>
<dbReference type="Pfam" id="PF13432">
    <property type="entry name" value="TPR_16"/>
    <property type="match status" value="2"/>
</dbReference>
<feature type="repeat" description="TPR" evidence="8">
    <location>
        <begin position="85"/>
        <end position="118"/>
    </location>
</feature>
<evidence type="ECO:0000256" key="3">
    <source>
        <dbReference type="ARBA" id="ARBA00011970"/>
    </source>
</evidence>
<feature type="domain" description="O-GlcNAc transferase C-terminal" evidence="9">
    <location>
        <begin position="438"/>
        <end position="595"/>
    </location>
</feature>
<evidence type="ECO:0000256" key="2">
    <source>
        <dbReference type="ARBA" id="ARBA00005386"/>
    </source>
</evidence>
<keyword evidence="4" id="KW-0328">Glycosyltransferase</keyword>
<evidence type="ECO:0000313" key="10">
    <source>
        <dbReference type="EMBL" id="SEH06214.1"/>
    </source>
</evidence>
<dbReference type="SMART" id="SM00028">
    <property type="entry name" value="TPR"/>
    <property type="match status" value="6"/>
</dbReference>
<dbReference type="Proteomes" id="UP000236724">
    <property type="component" value="Unassembled WGS sequence"/>
</dbReference>
<reference evidence="10 11" key="1">
    <citation type="submission" date="2016-10" db="EMBL/GenBank/DDBJ databases">
        <authorList>
            <person name="de Groot N.N."/>
        </authorList>
    </citation>
    <scope>NUCLEOTIDE SEQUENCE [LARGE SCALE GENOMIC DNA]</scope>
    <source>
        <strain evidence="10">MBHS1</strain>
    </source>
</reference>
<comment type="pathway">
    <text evidence="1">Protein modification; protein glycosylation.</text>
</comment>
<dbReference type="PANTHER" id="PTHR44835:SF1">
    <property type="entry name" value="PROTEIN O-GLCNAC TRANSFERASE"/>
    <property type="match status" value="1"/>
</dbReference>
<keyword evidence="6" id="KW-0677">Repeat</keyword>
<dbReference type="OrthoDB" id="5608566at2"/>
<dbReference type="EMBL" id="FMSV02000440">
    <property type="protein sequence ID" value="SEH06214.1"/>
    <property type="molecule type" value="Genomic_DNA"/>
</dbReference>
<keyword evidence="5" id="KW-0808">Transferase</keyword>
<evidence type="ECO:0000256" key="5">
    <source>
        <dbReference type="ARBA" id="ARBA00022679"/>
    </source>
</evidence>
<evidence type="ECO:0000256" key="1">
    <source>
        <dbReference type="ARBA" id="ARBA00004922"/>
    </source>
</evidence>
<sequence length="600" mass="68098">MSVQQLFKTVVQAYEAGNFAQAKRRCQKLLKKSPNDAAALHIYAVLLMNELTQNVNKMLAGKQKQLTQQATHHAQKAVKLAPNNAGFLTTLATIYRTTHQYQEAEKAYRQALKQNPEEAIALDGLGQTLWRLAGKGQLQKEMAETYFKQAIAANPNLEIAYFSLAQLSLELDNAEQAVFYGNQALARHPGASIFATVGDAYQRLEKYTEAEHCYQQGIQQFPDHSSCYKLYADLAIEQENPQQAKDLAHKACALTQNDVESLVVLAKAYEAAGELATAENIYTGLTNQASLPGYYYSLAANQVKQGQEKAALEMLTQGMRVELERQEDTIYLGIYSAQFASDWRLFSHATEILKQLPSQLPTEQQAYVEQVVRMILLRITGEYSKHPIHAEDDIVLYSSYLLDMHYSPEYTQEEVYTAHCEFDRLFTQPFILTSTPHKNLLEKGRQLRVGYISEDFREHSVAYFIESVLSSHDPEKVAVFCYYNNTHQDAVTERFKGYCNGGWRDCMEWTDDELANIIRRDKIDFLVDLMGHTGKNRILVFARKPAPVQMAYLGYSDTTGLTAIDYRLTDAYVEPEGAEQFSSEQLLRMPDSYFVINLLI</sequence>
<evidence type="ECO:0000256" key="8">
    <source>
        <dbReference type="PROSITE-ProRule" id="PRU00339"/>
    </source>
</evidence>
<organism evidence="10 11">
    <name type="scientific">Candidatus Venteria ishoeyi</name>
    <dbReference type="NCBI Taxonomy" id="1899563"/>
    <lineage>
        <taxon>Bacteria</taxon>
        <taxon>Pseudomonadati</taxon>
        <taxon>Pseudomonadota</taxon>
        <taxon>Gammaproteobacteria</taxon>
        <taxon>Thiotrichales</taxon>
        <taxon>Thiotrichaceae</taxon>
        <taxon>Venteria</taxon>
    </lineage>
</organism>
<dbReference type="PANTHER" id="PTHR44835">
    <property type="entry name" value="UDP-N-ACETYLGLUCOSAMINE--PEPTIDE N-ACETYLGLUCOSAMINYLTRANSFERASE SPINDLY-RELATED"/>
    <property type="match status" value="1"/>
</dbReference>
<dbReference type="GO" id="GO:0097363">
    <property type="term" value="F:protein O-acetylglucosaminyltransferase activity"/>
    <property type="evidence" value="ECO:0007669"/>
    <property type="project" value="UniProtKB-EC"/>
</dbReference>